<dbReference type="RefSeq" id="WP_307279275.1">
    <property type="nucleotide sequence ID" value="NZ_JAUSVX010000012.1"/>
</dbReference>
<proteinExistence type="predicted"/>
<protein>
    <submittedName>
        <fullName evidence="1">Uncharacterized protein</fullName>
    </submittedName>
</protein>
<reference evidence="1 2" key="1">
    <citation type="submission" date="2023-07" db="EMBL/GenBank/DDBJ databases">
        <title>Genomic Encyclopedia of Type Strains, Phase IV (KMG-IV): sequencing the most valuable type-strain genomes for metagenomic binning, comparative biology and taxonomic classification.</title>
        <authorList>
            <person name="Goeker M."/>
        </authorList>
    </citation>
    <scope>NUCLEOTIDE SEQUENCE [LARGE SCALE GENOMIC DNA]</scope>
    <source>
        <strain evidence="1 2">DSM 19619</strain>
    </source>
</reference>
<dbReference type="Proteomes" id="UP001242480">
    <property type="component" value="Unassembled WGS sequence"/>
</dbReference>
<keyword evidence="2" id="KW-1185">Reference proteome</keyword>
<gene>
    <name evidence="1" type="ORF">QO011_005470</name>
</gene>
<dbReference type="EMBL" id="JAUSVX010000012">
    <property type="protein sequence ID" value="MDQ0472441.1"/>
    <property type="molecule type" value="Genomic_DNA"/>
</dbReference>
<name>A0ABU0JG34_9HYPH</name>
<sequence>MNEDANEIRPLGPEEIDEVAGADKPTMVTQIQFGNQTLSIWAQSDVHGLVWIGPAD</sequence>
<evidence type="ECO:0000313" key="2">
    <source>
        <dbReference type="Proteomes" id="UP001242480"/>
    </source>
</evidence>
<comment type="caution">
    <text evidence="1">The sequence shown here is derived from an EMBL/GenBank/DDBJ whole genome shotgun (WGS) entry which is preliminary data.</text>
</comment>
<evidence type="ECO:0000313" key="1">
    <source>
        <dbReference type="EMBL" id="MDQ0472441.1"/>
    </source>
</evidence>
<organism evidence="1 2">
    <name type="scientific">Labrys wisconsinensis</name>
    <dbReference type="NCBI Taxonomy" id="425677"/>
    <lineage>
        <taxon>Bacteria</taxon>
        <taxon>Pseudomonadati</taxon>
        <taxon>Pseudomonadota</taxon>
        <taxon>Alphaproteobacteria</taxon>
        <taxon>Hyphomicrobiales</taxon>
        <taxon>Xanthobacteraceae</taxon>
        <taxon>Labrys</taxon>
    </lineage>
</organism>
<accession>A0ABU0JG34</accession>